<evidence type="ECO:0000256" key="3">
    <source>
        <dbReference type="ARBA" id="ARBA00022448"/>
    </source>
</evidence>
<organism evidence="10 11">
    <name type="scientific">Leucobacter alluvii</name>
    <dbReference type="NCBI Taxonomy" id="340321"/>
    <lineage>
        <taxon>Bacteria</taxon>
        <taxon>Bacillati</taxon>
        <taxon>Actinomycetota</taxon>
        <taxon>Actinomycetes</taxon>
        <taxon>Micrococcales</taxon>
        <taxon>Microbacteriaceae</taxon>
        <taxon>Leucobacter</taxon>
    </lineage>
</organism>
<dbReference type="Proteomes" id="UP001501084">
    <property type="component" value="Unassembled WGS sequence"/>
</dbReference>
<dbReference type="InterPro" id="IPR052017">
    <property type="entry name" value="TSUP"/>
</dbReference>
<dbReference type="PANTHER" id="PTHR30269">
    <property type="entry name" value="TRANSMEMBRANE PROTEIN YFCA"/>
    <property type="match status" value="1"/>
</dbReference>
<keyword evidence="5 8" id="KW-0812">Transmembrane</keyword>
<evidence type="ECO:0000256" key="9">
    <source>
        <dbReference type="SAM" id="MobiDB-lite"/>
    </source>
</evidence>
<keyword evidence="6 8" id="KW-1133">Transmembrane helix</keyword>
<keyword evidence="3" id="KW-0813">Transport</keyword>
<feature type="region of interest" description="Disordered" evidence="9">
    <location>
        <begin position="130"/>
        <end position="150"/>
    </location>
</feature>
<keyword evidence="4 8" id="KW-1003">Cell membrane</keyword>
<evidence type="ECO:0000256" key="7">
    <source>
        <dbReference type="ARBA" id="ARBA00023136"/>
    </source>
</evidence>
<dbReference type="RefSeq" id="WP_346057535.1">
    <property type="nucleotide sequence ID" value="NZ_BAAAOP010000004.1"/>
</dbReference>
<dbReference type="PANTHER" id="PTHR30269:SF23">
    <property type="entry name" value="MEMBRANE TRANSPORTER PROTEIN YDHB-RELATED"/>
    <property type="match status" value="1"/>
</dbReference>
<evidence type="ECO:0000313" key="11">
    <source>
        <dbReference type="Proteomes" id="UP001501084"/>
    </source>
</evidence>
<gene>
    <name evidence="10" type="ORF">GCM10009786_08970</name>
</gene>
<evidence type="ECO:0000313" key="10">
    <source>
        <dbReference type="EMBL" id="GAA2186797.1"/>
    </source>
</evidence>
<feature type="transmembrane region" description="Helical" evidence="8">
    <location>
        <begin position="49"/>
        <end position="68"/>
    </location>
</feature>
<feature type="transmembrane region" description="Helical" evidence="8">
    <location>
        <begin position="7"/>
        <end position="29"/>
    </location>
</feature>
<dbReference type="InterPro" id="IPR002781">
    <property type="entry name" value="TM_pro_TauE-like"/>
</dbReference>
<comment type="caution">
    <text evidence="10">The sequence shown here is derived from an EMBL/GenBank/DDBJ whole genome shotgun (WGS) entry which is preliminary data.</text>
</comment>
<keyword evidence="7 8" id="KW-0472">Membrane</keyword>
<evidence type="ECO:0000256" key="6">
    <source>
        <dbReference type="ARBA" id="ARBA00022989"/>
    </source>
</evidence>
<feature type="transmembrane region" description="Helical" evidence="8">
    <location>
        <begin position="187"/>
        <end position="206"/>
    </location>
</feature>
<evidence type="ECO:0000256" key="2">
    <source>
        <dbReference type="ARBA" id="ARBA00009142"/>
    </source>
</evidence>
<evidence type="ECO:0000256" key="5">
    <source>
        <dbReference type="ARBA" id="ARBA00022692"/>
    </source>
</evidence>
<comment type="subcellular location">
    <subcellularLocation>
        <location evidence="1 8">Cell membrane</location>
        <topology evidence="1 8">Multi-pass membrane protein</topology>
    </subcellularLocation>
</comment>
<evidence type="ECO:0000256" key="1">
    <source>
        <dbReference type="ARBA" id="ARBA00004651"/>
    </source>
</evidence>
<feature type="transmembrane region" description="Helical" evidence="8">
    <location>
        <begin position="212"/>
        <end position="238"/>
    </location>
</feature>
<dbReference type="Pfam" id="PF01925">
    <property type="entry name" value="TauE"/>
    <property type="match status" value="1"/>
</dbReference>
<sequence length="269" mass="27994">MPALPDLAPLAWVVLGIAACIVGFSKTALPGANTVSIAIFAAILPAKQSTGALLLLLIVGDAFAVWAYRKHASWPTMLRLAPAVVAGLVLGAVFLAFADDDWVRRVIGAILLLVVAFTMWRRYFSLGRGTTASRGSADGAAPPTGAGSATGRGLAGSIGYGSLAGFTTMVANAGGPVMSMYFLAMKFPVQAFLGTAAWFFAIINIAKLPFSISLGLIDASSLALDLVLVPGVVIGAVLGRWIAMRIKQRVFERAVLAVTILAALYLVIF</sequence>
<comment type="similarity">
    <text evidence="2 8">Belongs to the 4-toluene sulfonate uptake permease (TSUP) (TC 2.A.102) family.</text>
</comment>
<evidence type="ECO:0000256" key="8">
    <source>
        <dbReference type="RuleBase" id="RU363041"/>
    </source>
</evidence>
<proteinExistence type="inferred from homology"/>
<protein>
    <recommendedName>
        <fullName evidence="8">Probable membrane transporter protein</fullName>
    </recommendedName>
</protein>
<feature type="transmembrane region" description="Helical" evidence="8">
    <location>
        <begin position="80"/>
        <end position="97"/>
    </location>
</feature>
<keyword evidence="11" id="KW-1185">Reference proteome</keyword>
<reference evidence="10 11" key="1">
    <citation type="journal article" date="2019" name="Int. J. Syst. Evol. Microbiol.">
        <title>The Global Catalogue of Microorganisms (GCM) 10K type strain sequencing project: providing services to taxonomists for standard genome sequencing and annotation.</title>
        <authorList>
            <consortium name="The Broad Institute Genomics Platform"/>
            <consortium name="The Broad Institute Genome Sequencing Center for Infectious Disease"/>
            <person name="Wu L."/>
            <person name="Ma J."/>
        </authorList>
    </citation>
    <scope>NUCLEOTIDE SEQUENCE [LARGE SCALE GENOMIC DNA]</scope>
    <source>
        <strain evidence="10 11">JCM 14919</strain>
    </source>
</reference>
<feature type="transmembrane region" description="Helical" evidence="8">
    <location>
        <begin position="103"/>
        <end position="120"/>
    </location>
</feature>
<dbReference type="EMBL" id="BAAAOP010000004">
    <property type="protein sequence ID" value="GAA2186797.1"/>
    <property type="molecule type" value="Genomic_DNA"/>
</dbReference>
<name>A0ABN3B442_9MICO</name>
<evidence type="ECO:0000256" key="4">
    <source>
        <dbReference type="ARBA" id="ARBA00022475"/>
    </source>
</evidence>
<feature type="compositionally biased region" description="Low complexity" evidence="9">
    <location>
        <begin position="135"/>
        <end position="147"/>
    </location>
</feature>
<feature type="transmembrane region" description="Helical" evidence="8">
    <location>
        <begin position="250"/>
        <end position="268"/>
    </location>
</feature>
<accession>A0ABN3B442</accession>